<dbReference type="PANTHER" id="PTHR24224">
    <property type="entry name" value="CARDIOACCELERATORY PEPTIDE RECEPTOR-RELATED"/>
    <property type="match status" value="1"/>
</dbReference>
<dbReference type="GO" id="GO:0016020">
    <property type="term" value="C:membrane"/>
    <property type="evidence" value="ECO:0007669"/>
    <property type="project" value="UniProtKB-SubCell"/>
</dbReference>
<protein>
    <recommendedName>
        <fullName evidence="8">G-protein coupled receptors family 1 profile domain-containing protein</fullName>
    </recommendedName>
</protein>
<dbReference type="InterPro" id="IPR052665">
    <property type="entry name" value="Neuropeptide-GPCR"/>
</dbReference>
<keyword evidence="3 5" id="KW-1133">Transmembrane helix</keyword>
<comment type="caution">
    <text evidence="6">The sequence shown here is derived from an EMBL/GenBank/DDBJ whole genome shotgun (WGS) entry which is preliminary data.</text>
</comment>
<dbReference type="STRING" id="1611254.A0A2G5TVS1"/>
<dbReference type="GO" id="GO:0004930">
    <property type="term" value="F:G protein-coupled receptor activity"/>
    <property type="evidence" value="ECO:0007669"/>
    <property type="project" value="InterPro"/>
</dbReference>
<dbReference type="PANTHER" id="PTHR24224:SF14">
    <property type="entry name" value="G-PROTEIN COUPLED RECEPTORS FAMILY 1 PROFILE DOMAIN-CONTAINING PROTEIN"/>
    <property type="match status" value="1"/>
</dbReference>
<evidence type="ECO:0000256" key="5">
    <source>
        <dbReference type="SAM" id="Phobius"/>
    </source>
</evidence>
<evidence type="ECO:0000256" key="2">
    <source>
        <dbReference type="ARBA" id="ARBA00022692"/>
    </source>
</evidence>
<evidence type="ECO:0000256" key="1">
    <source>
        <dbReference type="ARBA" id="ARBA00004370"/>
    </source>
</evidence>
<organism evidence="6 7">
    <name type="scientific">Caenorhabditis nigoni</name>
    <dbReference type="NCBI Taxonomy" id="1611254"/>
    <lineage>
        <taxon>Eukaryota</taxon>
        <taxon>Metazoa</taxon>
        <taxon>Ecdysozoa</taxon>
        <taxon>Nematoda</taxon>
        <taxon>Chromadorea</taxon>
        <taxon>Rhabditida</taxon>
        <taxon>Rhabditina</taxon>
        <taxon>Rhabditomorpha</taxon>
        <taxon>Rhabditoidea</taxon>
        <taxon>Rhabditidae</taxon>
        <taxon>Peloderinae</taxon>
        <taxon>Caenorhabditis</taxon>
    </lineage>
</organism>
<dbReference type="Gene3D" id="1.20.1070.10">
    <property type="entry name" value="Rhodopsin 7-helix transmembrane proteins"/>
    <property type="match status" value="1"/>
</dbReference>
<reference evidence="7" key="1">
    <citation type="submission" date="2017-10" db="EMBL/GenBank/DDBJ databases">
        <title>Rapid genome shrinkage in a self-fertile nematode reveals novel sperm competition proteins.</title>
        <authorList>
            <person name="Yin D."/>
            <person name="Schwarz E.M."/>
            <person name="Thomas C.G."/>
            <person name="Felde R.L."/>
            <person name="Korf I.F."/>
            <person name="Cutter A.D."/>
            <person name="Schartner C.M."/>
            <person name="Ralston E.J."/>
            <person name="Meyer B.J."/>
            <person name="Haag E.S."/>
        </authorList>
    </citation>
    <scope>NUCLEOTIDE SEQUENCE [LARGE SCALE GENOMIC DNA]</scope>
    <source>
        <strain evidence="7">JU1422</strain>
    </source>
</reference>
<feature type="transmembrane region" description="Helical" evidence="5">
    <location>
        <begin position="149"/>
        <end position="170"/>
    </location>
</feature>
<keyword evidence="2 5" id="KW-0812">Transmembrane</keyword>
<dbReference type="OrthoDB" id="5841613at2759"/>
<dbReference type="Pfam" id="PF00001">
    <property type="entry name" value="7tm_1"/>
    <property type="match status" value="1"/>
</dbReference>
<evidence type="ECO:0000313" key="7">
    <source>
        <dbReference type="Proteomes" id="UP000230233"/>
    </source>
</evidence>
<dbReference type="Proteomes" id="UP000230233">
    <property type="component" value="Chromosome V"/>
</dbReference>
<keyword evidence="7" id="KW-1185">Reference proteome</keyword>
<dbReference type="InterPro" id="IPR000276">
    <property type="entry name" value="GPCR_Rhodpsn"/>
</dbReference>
<feature type="transmembrane region" description="Helical" evidence="5">
    <location>
        <begin position="33"/>
        <end position="54"/>
    </location>
</feature>
<name>A0A2G5TVS1_9PELO</name>
<evidence type="ECO:0000313" key="6">
    <source>
        <dbReference type="EMBL" id="PIC31036.1"/>
    </source>
</evidence>
<dbReference type="SUPFAM" id="SSF81321">
    <property type="entry name" value="Family A G protein-coupled receptor-like"/>
    <property type="match status" value="1"/>
</dbReference>
<evidence type="ECO:0000256" key="3">
    <source>
        <dbReference type="ARBA" id="ARBA00022989"/>
    </source>
</evidence>
<accession>A0A2G5TVS1</accession>
<feature type="transmembrane region" description="Helical" evidence="5">
    <location>
        <begin position="202"/>
        <end position="223"/>
    </location>
</feature>
<evidence type="ECO:0008006" key="8">
    <source>
        <dbReference type="Google" id="ProtNLM"/>
    </source>
</evidence>
<dbReference type="CDD" id="cd00637">
    <property type="entry name" value="7tm_classA_rhodopsin-like"/>
    <property type="match status" value="1"/>
</dbReference>
<proteinExistence type="predicted"/>
<dbReference type="AlphaFoldDB" id="A0A2G5TVS1"/>
<feature type="transmembrane region" description="Helical" evidence="5">
    <location>
        <begin position="299"/>
        <end position="319"/>
    </location>
</feature>
<keyword evidence="4 5" id="KW-0472">Membrane</keyword>
<gene>
    <name evidence="6" type="primary">Cnig_chr_V.g22082</name>
    <name evidence="6" type="ORF">B9Z55_022082</name>
</gene>
<comment type="subcellular location">
    <subcellularLocation>
        <location evidence="1">Membrane</location>
    </subcellularLocation>
</comment>
<sequence>MSISLPLLTFIQPPMLTEEQIYLEEWTNSSRLLFYSVISIAFFTLPILIFIFCWIRCKTIKNPHYLPYLSAISGGNIVLLGSLAGGVITENTDLIYDLLPGYLICKSVAFLVNTSSCFIHWSWVAMYAERFCCIFYPLRFRSHNSCRTCAILLLILLTSMCIQLWTPIFITGRRLDSQMDNMYCGEDPRYTRHNQVIEVLEVFATFFLPLTLTIFADISVLTWKSTWGSSIHLLSQDHIRSGKNTGGLGSRKHSHMKIVSSDSLRNSHKRRSNAIRRCLISATITLFLNLPNYSLQIDALVYILYLIQFPITSINIYLLTRKSGRKESADTAGKMNFMSSTDPIMVRHGRRSTRKKRNSLLG</sequence>
<feature type="transmembrane region" description="Helical" evidence="5">
    <location>
        <begin position="66"/>
        <end position="88"/>
    </location>
</feature>
<evidence type="ECO:0000256" key="4">
    <source>
        <dbReference type="ARBA" id="ARBA00023136"/>
    </source>
</evidence>
<dbReference type="EMBL" id="PDUG01000005">
    <property type="protein sequence ID" value="PIC31036.1"/>
    <property type="molecule type" value="Genomic_DNA"/>
</dbReference>